<reference evidence="1" key="1">
    <citation type="submission" date="2015-07" db="EMBL/GenBank/DDBJ databases">
        <title>MeaNS - Measles Nucleotide Surveillance Program.</title>
        <authorList>
            <person name="Tran T."/>
            <person name="Druce J."/>
        </authorList>
    </citation>
    <scope>NUCLEOTIDE SEQUENCE</scope>
    <source>
        <strain evidence="1">UCB-OBI-ISO-001</strain>
        <tissue evidence="1">Gonad</tissue>
    </source>
</reference>
<protein>
    <submittedName>
        <fullName evidence="1">Uncharacterized protein</fullName>
    </submittedName>
</protein>
<dbReference type="AlphaFoldDB" id="A0A0L8GK38"/>
<gene>
    <name evidence="1" type="ORF">OCBIM_22032178mg</name>
</gene>
<dbReference type="EMBL" id="KQ421469">
    <property type="protein sequence ID" value="KOF77372.1"/>
    <property type="molecule type" value="Genomic_DNA"/>
</dbReference>
<accession>A0A0L8GK38</accession>
<evidence type="ECO:0000313" key="1">
    <source>
        <dbReference type="EMBL" id="KOF77372.1"/>
    </source>
</evidence>
<organism evidence="1">
    <name type="scientific">Octopus bimaculoides</name>
    <name type="common">California two-spotted octopus</name>
    <dbReference type="NCBI Taxonomy" id="37653"/>
    <lineage>
        <taxon>Eukaryota</taxon>
        <taxon>Metazoa</taxon>
        <taxon>Spiralia</taxon>
        <taxon>Lophotrochozoa</taxon>
        <taxon>Mollusca</taxon>
        <taxon>Cephalopoda</taxon>
        <taxon>Coleoidea</taxon>
        <taxon>Octopodiformes</taxon>
        <taxon>Octopoda</taxon>
        <taxon>Incirrata</taxon>
        <taxon>Octopodidae</taxon>
        <taxon>Octopus</taxon>
    </lineage>
</organism>
<sequence length="53" mass="6013">MVMVMSDSGLDNSNNNNITTNYSHDHQLTNIQLCPTTLPHNHFTTNNIPLHNH</sequence>
<name>A0A0L8GK38_OCTBM</name>
<proteinExistence type="predicted"/>